<protein>
    <submittedName>
        <fullName evidence="1">Uncharacterized protein</fullName>
    </submittedName>
</protein>
<keyword evidence="2" id="KW-1185">Reference proteome</keyword>
<accession>A0A8X6VCD9</accession>
<dbReference type="EMBL" id="BMAU01021233">
    <property type="protein sequence ID" value="GFY02753.1"/>
    <property type="molecule type" value="Genomic_DNA"/>
</dbReference>
<name>A0A8X6VCD9_TRICX</name>
<reference evidence="1" key="1">
    <citation type="submission" date="2020-08" db="EMBL/GenBank/DDBJ databases">
        <title>Multicomponent nature underlies the extraordinary mechanical properties of spider dragline silk.</title>
        <authorList>
            <person name="Kono N."/>
            <person name="Nakamura H."/>
            <person name="Mori M."/>
            <person name="Yoshida Y."/>
            <person name="Ohtoshi R."/>
            <person name="Malay A.D."/>
            <person name="Moran D.A.P."/>
            <person name="Tomita M."/>
            <person name="Numata K."/>
            <person name="Arakawa K."/>
        </authorList>
    </citation>
    <scope>NUCLEOTIDE SEQUENCE</scope>
</reference>
<evidence type="ECO:0000313" key="2">
    <source>
        <dbReference type="Proteomes" id="UP000887159"/>
    </source>
</evidence>
<comment type="caution">
    <text evidence="1">The sequence shown here is derived from an EMBL/GenBank/DDBJ whole genome shotgun (WGS) entry which is preliminary data.</text>
</comment>
<organism evidence="1 2">
    <name type="scientific">Trichonephila clavipes</name>
    <name type="common">Golden silk orbweaver</name>
    <name type="synonym">Nephila clavipes</name>
    <dbReference type="NCBI Taxonomy" id="2585209"/>
    <lineage>
        <taxon>Eukaryota</taxon>
        <taxon>Metazoa</taxon>
        <taxon>Ecdysozoa</taxon>
        <taxon>Arthropoda</taxon>
        <taxon>Chelicerata</taxon>
        <taxon>Arachnida</taxon>
        <taxon>Araneae</taxon>
        <taxon>Araneomorphae</taxon>
        <taxon>Entelegynae</taxon>
        <taxon>Araneoidea</taxon>
        <taxon>Nephilidae</taxon>
        <taxon>Trichonephila</taxon>
    </lineage>
</organism>
<dbReference type="Proteomes" id="UP000887159">
    <property type="component" value="Unassembled WGS sequence"/>
</dbReference>
<gene>
    <name evidence="1" type="ORF">TNCV_3506331</name>
</gene>
<proteinExistence type="predicted"/>
<sequence>MRPSRKIRLSTPGLEHRTPERKALFRCPMPLNTLRVHMEYVLVKSVGPKVAWAVAAETMSAGLWRIFSSPPVHARIVEVESIYRRHLSCRGPTFFPSPREGYADNIFGHR</sequence>
<evidence type="ECO:0000313" key="1">
    <source>
        <dbReference type="EMBL" id="GFY02753.1"/>
    </source>
</evidence>
<dbReference type="AlphaFoldDB" id="A0A8X6VCD9"/>